<evidence type="ECO:0000313" key="1">
    <source>
        <dbReference type="EMBL" id="MBP2027214.1"/>
    </source>
</evidence>
<dbReference type="Proteomes" id="UP001314903">
    <property type="component" value="Unassembled WGS sequence"/>
</dbReference>
<dbReference type="NCBIfam" id="TIGR04282">
    <property type="entry name" value="glyco_like_cofC"/>
    <property type="match status" value="1"/>
</dbReference>
<dbReference type="InterPro" id="IPR029044">
    <property type="entry name" value="Nucleotide-diphossugar_trans"/>
</dbReference>
<accession>A0ABS4KKR0</accession>
<comment type="caution">
    <text evidence="1">The sequence shown here is derived from an EMBL/GenBank/DDBJ whole genome shotgun (WGS) entry which is preliminary data.</text>
</comment>
<proteinExistence type="predicted"/>
<dbReference type="InterPro" id="IPR018641">
    <property type="entry name" value="Trfase_1_rSAM/seldom-assoc"/>
</dbReference>
<name>A0ABS4KKR0_9FIRM</name>
<dbReference type="Gene3D" id="3.90.550.10">
    <property type="entry name" value="Spore Coat Polysaccharide Biosynthesis Protein SpsA, Chain A"/>
    <property type="match status" value="1"/>
</dbReference>
<organism evidence="1 2">
    <name type="scientific">Acetoanaerobium pronyense</name>
    <dbReference type="NCBI Taxonomy" id="1482736"/>
    <lineage>
        <taxon>Bacteria</taxon>
        <taxon>Bacillati</taxon>
        <taxon>Bacillota</taxon>
        <taxon>Clostridia</taxon>
        <taxon>Peptostreptococcales</taxon>
        <taxon>Filifactoraceae</taxon>
        <taxon>Acetoanaerobium</taxon>
    </lineage>
</organism>
<keyword evidence="1" id="KW-0808">Transferase</keyword>
<gene>
    <name evidence="1" type="ORF">J2Z35_001008</name>
</gene>
<dbReference type="Pfam" id="PF09837">
    <property type="entry name" value="DUF2064"/>
    <property type="match status" value="1"/>
</dbReference>
<dbReference type="PANTHER" id="PTHR36529:SF1">
    <property type="entry name" value="GLYCOSYLTRANSFERASE"/>
    <property type="match status" value="1"/>
</dbReference>
<keyword evidence="2" id="KW-1185">Reference proteome</keyword>
<dbReference type="PANTHER" id="PTHR36529">
    <property type="entry name" value="SLL1095 PROTEIN"/>
    <property type="match status" value="1"/>
</dbReference>
<dbReference type="EMBL" id="JAGGLI010000008">
    <property type="protein sequence ID" value="MBP2027214.1"/>
    <property type="molecule type" value="Genomic_DNA"/>
</dbReference>
<evidence type="ECO:0000313" key="2">
    <source>
        <dbReference type="Proteomes" id="UP001314903"/>
    </source>
</evidence>
<dbReference type="SUPFAM" id="SSF53448">
    <property type="entry name" value="Nucleotide-diphospho-sugar transferases"/>
    <property type="match status" value="1"/>
</dbReference>
<dbReference type="GO" id="GO:0016740">
    <property type="term" value="F:transferase activity"/>
    <property type="evidence" value="ECO:0007669"/>
    <property type="project" value="UniProtKB-KW"/>
</dbReference>
<protein>
    <submittedName>
        <fullName evidence="1">RSAM/selenodomain-associated transferase 1</fullName>
    </submittedName>
</protein>
<reference evidence="1 2" key="1">
    <citation type="submission" date="2021-03" db="EMBL/GenBank/DDBJ databases">
        <title>Genomic Encyclopedia of Type Strains, Phase IV (KMG-IV): sequencing the most valuable type-strain genomes for metagenomic binning, comparative biology and taxonomic classification.</title>
        <authorList>
            <person name="Goeker M."/>
        </authorList>
    </citation>
    <scope>NUCLEOTIDE SEQUENCE [LARGE SCALE GENOMIC DNA]</scope>
    <source>
        <strain evidence="1 2">DSM 27512</strain>
    </source>
</reference>
<sequence length="233" mass="26169">MKGLILMTRIPVPGKTKTRLMDTFTGYQCSELHKAFLKDIIKVLESIKSSTDIFITYSDEGDFEILKDIIPNWIKIFPQHGADLGEKMENAIKKVLDLGYKKVILMGSDVPQITKEDIIDGFRLLKENDLILGPTFDGGYYMVGMKELQGIIFKKGLNWGKVSVLEGTLDICNKNCIKAGLGNKLMDIDTKEDLSKILNDIELGLLKDFESSNTIELIDSYMKGGEYARITSN</sequence>
<dbReference type="RefSeq" id="WP_209660065.1">
    <property type="nucleotide sequence ID" value="NZ_JAGGLI010000008.1"/>
</dbReference>